<keyword evidence="1" id="KW-0812">Transmembrane</keyword>
<feature type="domain" description="EDRF1 N-terminal" evidence="3">
    <location>
        <begin position="27"/>
        <end position="201"/>
    </location>
</feature>
<dbReference type="OrthoDB" id="419432at2759"/>
<gene>
    <name evidence="4" type="ORF">FWK35_00012923</name>
</gene>
<evidence type="ECO:0000259" key="3">
    <source>
        <dbReference type="Pfam" id="PF23788"/>
    </source>
</evidence>
<dbReference type="PANTHER" id="PTHR15000:SF1">
    <property type="entry name" value="ERYTHROID DIFFERENTIATION-RELATED FACTOR 1"/>
    <property type="match status" value="1"/>
</dbReference>
<comment type="caution">
    <text evidence="4">The sequence shown here is derived from an EMBL/GenBank/DDBJ whole genome shotgun (WGS) entry which is preliminary data.</text>
</comment>
<feature type="domain" description="EDRF1 N-terminal" evidence="3">
    <location>
        <begin position="227"/>
        <end position="468"/>
    </location>
</feature>
<keyword evidence="1" id="KW-0472">Membrane</keyword>
<dbReference type="InterPro" id="IPR056583">
    <property type="entry name" value="EDRF1_TPR"/>
</dbReference>
<keyword evidence="1" id="KW-1133">Transmembrane helix</keyword>
<dbReference type="Pfam" id="PF23788">
    <property type="entry name" value="EDRF1_N"/>
    <property type="match status" value="2"/>
</dbReference>
<name>A0A6G0YTK0_APHCR</name>
<dbReference type="AlphaFoldDB" id="A0A6G0YTK0"/>
<evidence type="ECO:0000256" key="1">
    <source>
        <dbReference type="SAM" id="Phobius"/>
    </source>
</evidence>
<evidence type="ECO:0000259" key="2">
    <source>
        <dbReference type="Pfam" id="PF23723"/>
    </source>
</evidence>
<organism evidence="4 5">
    <name type="scientific">Aphis craccivora</name>
    <name type="common">Cowpea aphid</name>
    <dbReference type="NCBI Taxonomy" id="307492"/>
    <lineage>
        <taxon>Eukaryota</taxon>
        <taxon>Metazoa</taxon>
        <taxon>Ecdysozoa</taxon>
        <taxon>Arthropoda</taxon>
        <taxon>Hexapoda</taxon>
        <taxon>Insecta</taxon>
        <taxon>Pterygota</taxon>
        <taxon>Neoptera</taxon>
        <taxon>Paraneoptera</taxon>
        <taxon>Hemiptera</taxon>
        <taxon>Sternorrhyncha</taxon>
        <taxon>Aphidomorpha</taxon>
        <taxon>Aphidoidea</taxon>
        <taxon>Aphididae</taxon>
        <taxon>Aphidini</taxon>
        <taxon>Aphis</taxon>
        <taxon>Aphis</taxon>
    </lineage>
</organism>
<dbReference type="PANTHER" id="PTHR15000">
    <property type="entry name" value="ERYTHROID DIFFERENTIATION-RELATED FACTOR 1"/>
    <property type="match status" value="1"/>
</dbReference>
<dbReference type="GO" id="GO:0045893">
    <property type="term" value="P:positive regulation of DNA-templated transcription"/>
    <property type="evidence" value="ECO:0007669"/>
    <property type="project" value="TreeGrafter"/>
</dbReference>
<sequence>MVILITIYFSDKQNTQHSASNDKHVQFKSKAVVRVSTVQTPNFIRHKVNTNLNLKPQNFFSPEAESVGVRFTSSDFHGFSSFKMAHTIPECIGKVDIVSDAENIKNLCKIPYDNKSVSIMVHKIDKTLLLDEFDVEKHLIQDTSEKWTWLKKFFYKNIVSLDVKCITYKKNDLKKIQNKNLVSKFLHHSIGLDSYNDQIKDFHDNNSPLTSPLQKLTPEEVFHCPQIKQLFNRNILWDFEDMQMLIGTDLPIFRSGNNSYLSTRLRDMSKSLSLLTGIDYWLENVMCNIPEIEFCYHTNGIVQKYEMIKTEEIPYLNDSTFSPNDISDIMQNIISFLKSNANNDGHTYWLFKGKNGNAVKLYDLTTLCSESLINNPNPFTVPVAILLYRVACKLKHNSKDNKPYNPVTIQFLLNNCLKLLDKTKYPQIVISVNNLLSDMYISIYNNPSTTAIDSTEVDKDDSDNLYDDYAISSTPFDYGTYSVDIQNLCVSYKKEIISQIPEHLMAKHLVKTIEECYYKALYYVGSSLNCLQYFKNDKNIKVGLSSLFVDEPNPLQNINSEIFGNNDIQSWHNLLNPEDDNWKNDLKLTFYKKASDVYFNLGKNCLASKNFGIALKCFRRSFECELCVTNTDVNHLFGPILDLSANCCMFILKSWNKLEQYMNELGNDDMYDFELRKALLNNSDHNNKGNQITLLLIKNLNLIPIILNNSKENILNAAKHCYLLALELEKNINNTNNLMAIIHNIPVGNAYKKRLSDLGDRSSNPQLWDEIYYQLSSSLFYVAVHAYLDICRCTSNNYRECINLFMEALNYCDLENFSPNRFKIYYQEVSRDMRFIDGMPSLRNIKHSIGQLEELAIKDDLHFEMRKLHFFLILEENVLKLLKYMIQLALYKLPSMQLKWLTNKENELKTILSLLLRHKIDENEKKIVNLLARPIYNNFTIVAVKYLFLFILQKLSCYYLIFRP</sequence>
<evidence type="ECO:0000313" key="4">
    <source>
        <dbReference type="EMBL" id="KAF0761254.1"/>
    </source>
</evidence>
<dbReference type="InterPro" id="IPR056582">
    <property type="entry name" value="EDRF1_N"/>
</dbReference>
<accession>A0A6G0YTK0</accession>
<keyword evidence="5" id="KW-1185">Reference proteome</keyword>
<feature type="domain" description="EDRF1 TPR repeats region" evidence="2">
    <location>
        <begin position="749"/>
        <end position="912"/>
    </location>
</feature>
<feature type="transmembrane region" description="Helical" evidence="1">
    <location>
        <begin position="939"/>
        <end position="961"/>
    </location>
</feature>
<proteinExistence type="predicted"/>
<evidence type="ECO:0000313" key="5">
    <source>
        <dbReference type="Proteomes" id="UP000478052"/>
    </source>
</evidence>
<dbReference type="Pfam" id="PF23723">
    <property type="entry name" value="TPR_EDRF1"/>
    <property type="match status" value="1"/>
</dbReference>
<dbReference type="EMBL" id="VUJU01002448">
    <property type="protein sequence ID" value="KAF0761254.1"/>
    <property type="molecule type" value="Genomic_DNA"/>
</dbReference>
<dbReference type="Proteomes" id="UP000478052">
    <property type="component" value="Unassembled WGS sequence"/>
</dbReference>
<protein>
    <submittedName>
        <fullName evidence="4">Erythroid differentiation-related factor 1-like</fullName>
    </submittedName>
</protein>
<reference evidence="4 5" key="1">
    <citation type="submission" date="2019-08" db="EMBL/GenBank/DDBJ databases">
        <title>Whole genome of Aphis craccivora.</title>
        <authorList>
            <person name="Voronova N.V."/>
            <person name="Shulinski R.S."/>
            <person name="Bandarenka Y.V."/>
            <person name="Zhorov D.G."/>
            <person name="Warner D."/>
        </authorList>
    </citation>
    <scope>NUCLEOTIDE SEQUENCE [LARGE SCALE GENOMIC DNA]</scope>
    <source>
        <strain evidence="4">180601</strain>
        <tissue evidence="4">Whole Body</tissue>
    </source>
</reference>